<gene>
    <name evidence="7" type="ORF">D9V65_00855</name>
</gene>
<evidence type="ECO:0000256" key="5">
    <source>
        <dbReference type="ARBA" id="ARBA00023167"/>
    </source>
</evidence>
<reference evidence="7 8" key="1">
    <citation type="submission" date="2018-10" db="EMBL/GenBank/DDBJ databases">
        <title>Comparative functional genomics of the obligate endosymbiont Buchnera aphidicola.</title>
        <authorList>
            <person name="Chong R.A."/>
        </authorList>
    </citation>
    <scope>NUCLEOTIDE SEQUENCE [LARGE SCALE GENOMIC DNA]</scope>
    <source>
        <strain evidence="7 8">Aoe</strain>
    </source>
</reference>
<dbReference type="InterPro" id="IPR000845">
    <property type="entry name" value="Nucleoside_phosphorylase_d"/>
</dbReference>
<dbReference type="GO" id="GO:0009164">
    <property type="term" value="P:nucleoside catabolic process"/>
    <property type="evidence" value="ECO:0007669"/>
    <property type="project" value="InterPro"/>
</dbReference>
<dbReference type="CDD" id="cd09008">
    <property type="entry name" value="MTAN"/>
    <property type="match status" value="1"/>
</dbReference>
<organism evidence="7 8">
    <name type="scientific">Buchnera aphidicola</name>
    <name type="common">Anoecia oenotherae</name>
    <dbReference type="NCBI Taxonomy" id="1241833"/>
    <lineage>
        <taxon>Bacteria</taxon>
        <taxon>Pseudomonadati</taxon>
        <taxon>Pseudomonadota</taxon>
        <taxon>Gammaproteobacteria</taxon>
        <taxon>Enterobacterales</taxon>
        <taxon>Erwiniaceae</taxon>
        <taxon>Buchnera</taxon>
    </lineage>
</organism>
<dbReference type="SUPFAM" id="SSF53167">
    <property type="entry name" value="Purine and uridine phosphorylases"/>
    <property type="match status" value="1"/>
</dbReference>
<dbReference type="GO" id="GO:0005829">
    <property type="term" value="C:cytosol"/>
    <property type="evidence" value="ECO:0007669"/>
    <property type="project" value="TreeGrafter"/>
</dbReference>
<dbReference type="Proteomes" id="UP000298677">
    <property type="component" value="Chromosome"/>
</dbReference>
<keyword evidence="8" id="KW-1185">Reference proteome</keyword>
<dbReference type="EC" id="3.2.2.9" evidence="2"/>
<dbReference type="GO" id="GO:0019509">
    <property type="term" value="P:L-methionine salvage from methylthioadenosine"/>
    <property type="evidence" value="ECO:0007669"/>
    <property type="project" value="UniProtKB-UniPathway"/>
</dbReference>
<accession>A0A4D6XUZ2</accession>
<keyword evidence="7" id="KW-0326">Glycosidase</keyword>
<evidence type="ECO:0000256" key="3">
    <source>
        <dbReference type="ARBA" id="ARBA00022605"/>
    </source>
</evidence>
<feature type="domain" description="Nucleoside phosphorylase" evidence="6">
    <location>
        <begin position="9"/>
        <end position="206"/>
    </location>
</feature>
<proteinExistence type="predicted"/>
<dbReference type="GO" id="GO:0008782">
    <property type="term" value="F:adenosylhomocysteine nucleosidase activity"/>
    <property type="evidence" value="ECO:0007669"/>
    <property type="project" value="UniProtKB-EC"/>
</dbReference>
<keyword evidence="3" id="KW-0028">Amino-acid biosynthesis</keyword>
<evidence type="ECO:0000313" key="7">
    <source>
        <dbReference type="EMBL" id="QCI19299.1"/>
    </source>
</evidence>
<dbReference type="RefSeq" id="WP_158341706.1">
    <property type="nucleotide sequence ID" value="NZ_CP033012.1"/>
</dbReference>
<evidence type="ECO:0000256" key="1">
    <source>
        <dbReference type="ARBA" id="ARBA00004945"/>
    </source>
</evidence>
<dbReference type="EMBL" id="CP033012">
    <property type="protein sequence ID" value="QCI19299.1"/>
    <property type="molecule type" value="Genomic_DNA"/>
</dbReference>
<dbReference type="NCBIfam" id="NF004079">
    <property type="entry name" value="PRK05584.1"/>
    <property type="match status" value="1"/>
</dbReference>
<comment type="pathway">
    <text evidence="1">Amino-acid biosynthesis; L-methionine biosynthesis via salvage pathway; S-methyl-5-thio-alpha-D-ribose 1-phosphate from S-methyl-5'-thioadenosine (hydrolase route): step 1/2.</text>
</comment>
<evidence type="ECO:0000313" key="8">
    <source>
        <dbReference type="Proteomes" id="UP000298677"/>
    </source>
</evidence>
<dbReference type="Pfam" id="PF01048">
    <property type="entry name" value="PNP_UDP_1"/>
    <property type="match status" value="1"/>
</dbReference>
<dbReference type="GO" id="GO:0008930">
    <property type="term" value="F:methylthioadenosine nucleosidase activity"/>
    <property type="evidence" value="ECO:0007669"/>
    <property type="project" value="InterPro"/>
</dbReference>
<dbReference type="NCBIfam" id="TIGR01704">
    <property type="entry name" value="MTA_SAH-Nsdase"/>
    <property type="match status" value="1"/>
</dbReference>
<keyword evidence="4 7" id="KW-0378">Hydrolase</keyword>
<dbReference type="Gene3D" id="3.40.50.1580">
    <property type="entry name" value="Nucleoside phosphorylase domain"/>
    <property type="match status" value="1"/>
</dbReference>
<dbReference type="UniPathway" id="UPA00904">
    <property type="reaction ID" value="UER00871"/>
</dbReference>
<dbReference type="OrthoDB" id="9792278at2"/>
<keyword evidence="5" id="KW-0486">Methionine biosynthesis</keyword>
<dbReference type="AlphaFoldDB" id="A0A4D6XUZ2"/>
<name>A0A4D6XUZ2_9GAMM</name>
<dbReference type="PANTHER" id="PTHR46832">
    <property type="entry name" value="5'-METHYLTHIOADENOSINE/S-ADENOSYLHOMOCYSTEINE NUCLEOSIDASE"/>
    <property type="match status" value="1"/>
</dbReference>
<dbReference type="PANTHER" id="PTHR46832:SF1">
    <property type="entry name" value="5'-METHYLTHIOADENOSINE_S-ADENOSYLHOMOCYSTEINE NUCLEOSIDASE"/>
    <property type="match status" value="1"/>
</dbReference>
<dbReference type="InterPro" id="IPR035994">
    <property type="entry name" value="Nucleoside_phosphorylase_sf"/>
</dbReference>
<evidence type="ECO:0000259" key="6">
    <source>
        <dbReference type="Pfam" id="PF01048"/>
    </source>
</evidence>
<sequence>MQLYKKKTINNHNFYDGYICNTHIILVKSGIGKVFSSIITTLLIKNYLVNGIINIGSCGRFNEKLNIGDVIISNSVQYHDVNLESFGYKNNQIAGCPQIFHAYYPFIQLAQNCSKILKIIYFIGNMISGDSFITNTKKIKIQNVEKKPLSIDMESASIAQVCFFFQTPFISIRSISDLSNKNSVLNYYKNRKKSIKNYSKLVLSMLKNIRKIT</sequence>
<evidence type="ECO:0000256" key="4">
    <source>
        <dbReference type="ARBA" id="ARBA00022801"/>
    </source>
</evidence>
<dbReference type="GO" id="GO:0019284">
    <property type="term" value="P:L-methionine salvage from S-adenosylmethionine"/>
    <property type="evidence" value="ECO:0007669"/>
    <property type="project" value="TreeGrafter"/>
</dbReference>
<dbReference type="InterPro" id="IPR010049">
    <property type="entry name" value="MTA_SAH_Nsdase"/>
</dbReference>
<evidence type="ECO:0000256" key="2">
    <source>
        <dbReference type="ARBA" id="ARBA00011974"/>
    </source>
</evidence>
<protein>
    <recommendedName>
        <fullName evidence="2">adenosylhomocysteine nucleosidase</fullName>
        <ecNumber evidence="2">3.2.2.9</ecNumber>
    </recommendedName>
</protein>